<evidence type="ECO:0000256" key="5">
    <source>
        <dbReference type="HAMAP-Rule" id="MF_00358"/>
    </source>
</evidence>
<keyword evidence="3 5" id="KW-0687">Ribonucleoprotein</keyword>
<name>A0ABS4DZG3_9HYPH</name>
<gene>
    <name evidence="5" type="primary">rpsU</name>
    <name evidence="7" type="ORF">J2Z17_002523</name>
</gene>
<dbReference type="PANTHER" id="PTHR21109">
    <property type="entry name" value="MITOCHONDRIAL 28S RIBOSOMAL PROTEIN S21"/>
    <property type="match status" value="1"/>
</dbReference>
<evidence type="ECO:0000256" key="2">
    <source>
        <dbReference type="ARBA" id="ARBA00022980"/>
    </source>
</evidence>
<evidence type="ECO:0000256" key="6">
    <source>
        <dbReference type="SAM" id="MobiDB-lite"/>
    </source>
</evidence>
<dbReference type="InterPro" id="IPR038380">
    <property type="entry name" value="Ribosomal_bS21_sf"/>
</dbReference>
<comment type="caution">
    <text evidence="7">The sequence shown here is derived from an EMBL/GenBank/DDBJ whole genome shotgun (WGS) entry which is preliminary data.</text>
</comment>
<feature type="compositionally biased region" description="Polar residues" evidence="6">
    <location>
        <begin position="78"/>
        <end position="96"/>
    </location>
</feature>
<evidence type="ECO:0000313" key="8">
    <source>
        <dbReference type="Proteomes" id="UP000759443"/>
    </source>
</evidence>
<dbReference type="Gene3D" id="1.20.5.1150">
    <property type="entry name" value="Ribosomal protein S8"/>
    <property type="match status" value="1"/>
</dbReference>
<dbReference type="PANTHER" id="PTHR21109:SF0">
    <property type="entry name" value="SMALL RIBOSOMAL SUBUNIT PROTEIN BS21M"/>
    <property type="match status" value="1"/>
</dbReference>
<dbReference type="Pfam" id="PF01165">
    <property type="entry name" value="Ribosomal_S21"/>
    <property type="match status" value="1"/>
</dbReference>
<dbReference type="GO" id="GO:0005840">
    <property type="term" value="C:ribosome"/>
    <property type="evidence" value="ECO:0007669"/>
    <property type="project" value="UniProtKB-KW"/>
</dbReference>
<evidence type="ECO:0000313" key="7">
    <source>
        <dbReference type="EMBL" id="MBP1851080.1"/>
    </source>
</evidence>
<dbReference type="HAMAP" id="MF_00358">
    <property type="entry name" value="Ribosomal_bS21"/>
    <property type="match status" value="1"/>
</dbReference>
<accession>A0ABS4DZG3</accession>
<evidence type="ECO:0000256" key="1">
    <source>
        <dbReference type="ARBA" id="ARBA00006640"/>
    </source>
</evidence>
<feature type="region of interest" description="Disordered" evidence="6">
    <location>
        <begin position="75"/>
        <end position="96"/>
    </location>
</feature>
<reference evidence="7 8" key="1">
    <citation type="submission" date="2021-03" db="EMBL/GenBank/DDBJ databases">
        <title>Genomic Encyclopedia of Type Strains, Phase IV (KMG-IV): sequencing the most valuable type-strain genomes for metagenomic binning, comparative biology and taxonomic classification.</title>
        <authorList>
            <person name="Goeker M."/>
        </authorList>
    </citation>
    <scope>NUCLEOTIDE SEQUENCE [LARGE SCALE GENOMIC DNA]</scope>
    <source>
        <strain evidence="7 8">DSM 21600</strain>
    </source>
</reference>
<comment type="similarity">
    <text evidence="1 5">Belongs to the bacterial ribosomal protein bS21 family.</text>
</comment>
<keyword evidence="2 5" id="KW-0689">Ribosomal protein</keyword>
<dbReference type="InterPro" id="IPR001911">
    <property type="entry name" value="Ribosomal_bS21"/>
</dbReference>
<dbReference type="Proteomes" id="UP000759443">
    <property type="component" value="Unassembled WGS sequence"/>
</dbReference>
<dbReference type="NCBIfam" id="TIGR00030">
    <property type="entry name" value="S21p"/>
    <property type="match status" value="1"/>
</dbReference>
<protein>
    <recommendedName>
        <fullName evidence="4 5">Small ribosomal subunit protein bS21</fullName>
    </recommendedName>
</protein>
<evidence type="ECO:0000256" key="3">
    <source>
        <dbReference type="ARBA" id="ARBA00023274"/>
    </source>
</evidence>
<proteinExistence type="inferred from homology"/>
<feature type="region of interest" description="Disordered" evidence="6">
    <location>
        <begin position="160"/>
        <end position="195"/>
    </location>
</feature>
<organism evidence="7 8">
    <name type="scientific">Rhizobium halophytocola</name>
    <dbReference type="NCBI Taxonomy" id="735519"/>
    <lineage>
        <taxon>Bacteria</taxon>
        <taxon>Pseudomonadati</taxon>
        <taxon>Pseudomonadota</taxon>
        <taxon>Alphaproteobacteria</taxon>
        <taxon>Hyphomicrobiales</taxon>
        <taxon>Rhizobiaceae</taxon>
        <taxon>Rhizobium/Agrobacterium group</taxon>
        <taxon>Rhizobium</taxon>
    </lineage>
</organism>
<dbReference type="EMBL" id="JAGGJU010000006">
    <property type="protein sequence ID" value="MBP1851080.1"/>
    <property type="molecule type" value="Genomic_DNA"/>
</dbReference>
<evidence type="ECO:0000256" key="4">
    <source>
        <dbReference type="ARBA" id="ARBA00035135"/>
    </source>
</evidence>
<feature type="compositionally biased region" description="Gly residues" evidence="6">
    <location>
        <begin position="182"/>
        <end position="195"/>
    </location>
</feature>
<sequence>MHSLVRRQADMAISVSSALAIWIRAAPEASRIDIRTSRNCRNNACSALTKPSSDASRFRDVDARPQHAADLAIHAGPSSVQSGNREGSPSPTTSGLAAQGDVLQVIVRDNNVDQALRVLKKKMQREGVFREMKARRAFEKPSEKRAREKADAIRRARKLARKKMQREGLLPAPKKKVFTRGAGAGAGTGTGGPAR</sequence>
<keyword evidence="8" id="KW-1185">Reference proteome</keyword>